<gene>
    <name evidence="16" type="ORF">PPROV_001005200</name>
</gene>
<comment type="subcellular location">
    <subcellularLocation>
        <location evidence="1">Membrane</location>
        <topology evidence="1">Multi-pass membrane protein</topology>
    </subcellularLocation>
</comment>
<reference evidence="16" key="1">
    <citation type="submission" date="2020-10" db="EMBL/GenBank/DDBJ databases">
        <title>Unveiling of a novel bifunctional photoreceptor, Dualchrome1, isolated from a cosmopolitan green alga.</title>
        <authorList>
            <person name="Suzuki S."/>
            <person name="Kawachi M."/>
        </authorList>
    </citation>
    <scope>NUCLEOTIDE SEQUENCE</scope>
    <source>
        <strain evidence="16">NIES 2893</strain>
    </source>
</reference>
<comment type="caution">
    <text evidence="16">The sequence shown here is derived from an EMBL/GenBank/DDBJ whole genome shotgun (WGS) entry which is preliminary data.</text>
</comment>
<dbReference type="Pfam" id="PF00520">
    <property type="entry name" value="Ion_trans"/>
    <property type="match status" value="1"/>
</dbReference>
<evidence type="ECO:0000256" key="4">
    <source>
        <dbReference type="ARBA" id="ARBA00022692"/>
    </source>
</evidence>
<feature type="region of interest" description="Disordered" evidence="13">
    <location>
        <begin position="1"/>
        <end position="102"/>
    </location>
</feature>
<feature type="compositionally biased region" description="Basic and acidic residues" evidence="13">
    <location>
        <begin position="93"/>
        <end position="102"/>
    </location>
</feature>
<protein>
    <recommendedName>
        <fullName evidence="15">Ion transport domain-containing protein</fullName>
    </recommendedName>
</protein>
<feature type="compositionally biased region" description="Gly residues" evidence="13">
    <location>
        <begin position="44"/>
        <end position="59"/>
    </location>
</feature>
<name>A0A830HVR5_9CHLO</name>
<dbReference type="PANTHER" id="PTHR11537:SF254">
    <property type="entry name" value="POTASSIUM VOLTAGE-GATED CHANNEL PROTEIN SHAB"/>
    <property type="match status" value="1"/>
</dbReference>
<feature type="region of interest" description="Disordered" evidence="13">
    <location>
        <begin position="711"/>
        <end position="734"/>
    </location>
</feature>
<keyword evidence="17" id="KW-1185">Reference proteome</keyword>
<feature type="transmembrane region" description="Helical" evidence="14">
    <location>
        <begin position="347"/>
        <end position="370"/>
    </location>
</feature>
<dbReference type="Gene3D" id="1.20.120.350">
    <property type="entry name" value="Voltage-gated potassium channels. Chain C"/>
    <property type="match status" value="1"/>
</dbReference>
<feature type="region of interest" description="Disordered" evidence="13">
    <location>
        <begin position="263"/>
        <end position="288"/>
    </location>
</feature>
<dbReference type="SUPFAM" id="SSF81324">
    <property type="entry name" value="Voltage-gated potassium channels"/>
    <property type="match status" value="1"/>
</dbReference>
<dbReference type="Gene3D" id="1.10.287.70">
    <property type="match status" value="1"/>
</dbReference>
<evidence type="ECO:0000256" key="6">
    <source>
        <dbReference type="ARBA" id="ARBA00022882"/>
    </source>
</evidence>
<evidence type="ECO:0000256" key="2">
    <source>
        <dbReference type="ARBA" id="ARBA00022448"/>
    </source>
</evidence>
<dbReference type="InterPro" id="IPR027359">
    <property type="entry name" value="Volt_channel_dom_sf"/>
</dbReference>
<evidence type="ECO:0000256" key="14">
    <source>
        <dbReference type="SAM" id="Phobius"/>
    </source>
</evidence>
<dbReference type="PRINTS" id="PR00169">
    <property type="entry name" value="KCHANNEL"/>
</dbReference>
<evidence type="ECO:0000256" key="9">
    <source>
        <dbReference type="ARBA" id="ARBA00023065"/>
    </source>
</evidence>
<keyword evidence="2" id="KW-0813">Transport</keyword>
<dbReference type="Proteomes" id="UP000660262">
    <property type="component" value="Unassembled WGS sequence"/>
</dbReference>
<evidence type="ECO:0000256" key="10">
    <source>
        <dbReference type="ARBA" id="ARBA00023136"/>
    </source>
</evidence>
<organism evidence="16 17">
    <name type="scientific">Pycnococcus provasolii</name>
    <dbReference type="NCBI Taxonomy" id="41880"/>
    <lineage>
        <taxon>Eukaryota</taxon>
        <taxon>Viridiplantae</taxon>
        <taxon>Chlorophyta</taxon>
        <taxon>Pseudoscourfieldiophyceae</taxon>
        <taxon>Pseudoscourfieldiales</taxon>
        <taxon>Pycnococcaceae</taxon>
        <taxon>Pycnococcus</taxon>
    </lineage>
</organism>
<dbReference type="FunFam" id="1.10.287.70:FF:000097">
    <property type="entry name" value="Potassium voltage-gated channel subfamily G member 3"/>
    <property type="match status" value="1"/>
</dbReference>
<sequence length="734" mass="80510">MPVPIGRAVARSSSALDDDDDDRDRQLQRRISQDISKELAGLSSAGGGGGAGTGTGGENNGEASLSGTTTHLQLGNAPAPELAGDSGPPSPDAGEKAQSKLARERWSKLRAVVVLASRVNVMGGLEAEEDEGHGSGAPRVGETAAAGNESTSGADNKDPLARAKTALPGLEASSKYYIGAGTPETIEKAKLTKSKTQARRSTEGLIPGVRPELAEKLLKNLKGKSIRARLTTQNRDLLPIDRPDAEKEREALQNDIDAVFRLDSGKESPFGDNKAAGDGDAPDERKHSKRAYERVQAEVFDFMTNTEYSFFAWLASTTILLLIFISSVTFCLETLPELEDQQSKDVFFMLEVVCVAAFTVEYALKFWAAAQRWIFFKQTMNLIDFVAILPFYVEIALGSIIGDTSNTRIVRIIRLVRVFRVLKLGGRFGKMQVVGTAVMESMDMLGMLMFLLILSMVLFSTLAYYAELSGDVKDDFPSIPATFWWCIVTLMTVGYGDVIPVTPLGKLVASVTMIASIIITALPISVIGAHFTTQWVRYQENDKLQSKAKTVIPNHEKLVEMLKQHKEIFKEIVDQVAYKKKLTETKTGQLGRIIHAVAGTSINRSLKEDSGNQIAMMSKVQKRKNLMDDLITQLEAARSSQSNMEELFAIADHLHSTGFTRQLERSKLLCRKLRIVGEDSNHMFKQIDELDRELTDLEDSVLVAKVEYKDDSRSSGGIGSRRISNPTLNKPIAK</sequence>
<dbReference type="InterPro" id="IPR028325">
    <property type="entry name" value="VG_K_chnl"/>
</dbReference>
<keyword evidence="9" id="KW-0406">Ion transport</keyword>
<keyword evidence="4 14" id="KW-0812">Transmembrane</keyword>
<keyword evidence="10 14" id="KW-0472">Membrane</keyword>
<keyword evidence="8 14" id="KW-1133">Transmembrane helix</keyword>
<dbReference type="GO" id="GO:0001508">
    <property type="term" value="P:action potential"/>
    <property type="evidence" value="ECO:0007669"/>
    <property type="project" value="TreeGrafter"/>
</dbReference>
<accession>A0A830HVR5</accession>
<evidence type="ECO:0000313" key="16">
    <source>
        <dbReference type="EMBL" id="GHP11324.1"/>
    </source>
</evidence>
<dbReference type="EMBL" id="BNJQ01000034">
    <property type="protein sequence ID" value="GHP11324.1"/>
    <property type="molecule type" value="Genomic_DNA"/>
</dbReference>
<keyword evidence="5" id="KW-0631">Potassium channel</keyword>
<keyword evidence="3" id="KW-0633">Potassium transport</keyword>
<feature type="transmembrane region" description="Helical" evidence="14">
    <location>
        <begin position="310"/>
        <end position="335"/>
    </location>
</feature>
<dbReference type="InterPro" id="IPR005821">
    <property type="entry name" value="Ion_trans_dom"/>
</dbReference>
<keyword evidence="7" id="KW-0630">Potassium</keyword>
<keyword evidence="6" id="KW-0851">Voltage-gated channel</keyword>
<feature type="transmembrane region" description="Helical" evidence="14">
    <location>
        <begin position="445"/>
        <end position="466"/>
    </location>
</feature>
<feature type="coiled-coil region" evidence="12">
    <location>
        <begin position="680"/>
        <end position="707"/>
    </location>
</feature>
<evidence type="ECO:0000256" key="8">
    <source>
        <dbReference type="ARBA" id="ARBA00022989"/>
    </source>
</evidence>
<feature type="transmembrane region" description="Helical" evidence="14">
    <location>
        <begin position="478"/>
        <end position="495"/>
    </location>
</feature>
<evidence type="ECO:0000256" key="5">
    <source>
        <dbReference type="ARBA" id="ARBA00022826"/>
    </source>
</evidence>
<feature type="transmembrane region" description="Helical" evidence="14">
    <location>
        <begin position="382"/>
        <end position="401"/>
    </location>
</feature>
<keyword evidence="12" id="KW-0175">Coiled coil</keyword>
<keyword evidence="11" id="KW-0407">Ion channel</keyword>
<evidence type="ECO:0000313" key="17">
    <source>
        <dbReference type="Proteomes" id="UP000660262"/>
    </source>
</evidence>
<evidence type="ECO:0000256" key="7">
    <source>
        <dbReference type="ARBA" id="ARBA00022958"/>
    </source>
</evidence>
<feature type="compositionally biased region" description="Basic and acidic residues" evidence="13">
    <location>
        <begin position="23"/>
        <end position="37"/>
    </location>
</feature>
<dbReference type="OrthoDB" id="415460at2759"/>
<evidence type="ECO:0000256" key="3">
    <source>
        <dbReference type="ARBA" id="ARBA00022538"/>
    </source>
</evidence>
<feature type="region of interest" description="Disordered" evidence="13">
    <location>
        <begin position="125"/>
        <end position="161"/>
    </location>
</feature>
<evidence type="ECO:0000256" key="13">
    <source>
        <dbReference type="SAM" id="MobiDB-lite"/>
    </source>
</evidence>
<evidence type="ECO:0000256" key="12">
    <source>
        <dbReference type="SAM" id="Coils"/>
    </source>
</evidence>
<dbReference type="GO" id="GO:0005249">
    <property type="term" value="F:voltage-gated potassium channel activity"/>
    <property type="evidence" value="ECO:0007669"/>
    <property type="project" value="InterPro"/>
</dbReference>
<evidence type="ECO:0000256" key="1">
    <source>
        <dbReference type="ARBA" id="ARBA00004141"/>
    </source>
</evidence>
<evidence type="ECO:0000256" key="11">
    <source>
        <dbReference type="ARBA" id="ARBA00023303"/>
    </source>
</evidence>
<evidence type="ECO:0000259" key="15">
    <source>
        <dbReference type="Pfam" id="PF00520"/>
    </source>
</evidence>
<dbReference type="AlphaFoldDB" id="A0A830HVR5"/>
<dbReference type="GO" id="GO:0008076">
    <property type="term" value="C:voltage-gated potassium channel complex"/>
    <property type="evidence" value="ECO:0007669"/>
    <property type="project" value="InterPro"/>
</dbReference>
<feature type="transmembrane region" description="Helical" evidence="14">
    <location>
        <begin position="507"/>
        <end position="531"/>
    </location>
</feature>
<feature type="domain" description="Ion transport" evidence="15">
    <location>
        <begin position="316"/>
        <end position="533"/>
    </location>
</feature>
<proteinExistence type="predicted"/>
<dbReference type="PANTHER" id="PTHR11537">
    <property type="entry name" value="VOLTAGE-GATED POTASSIUM CHANNEL"/>
    <property type="match status" value="1"/>
</dbReference>